<accession>A0A2M7GZN4</accession>
<dbReference type="GO" id="GO:0004633">
    <property type="term" value="F:phosphopantothenoylcysteine decarboxylase activity"/>
    <property type="evidence" value="ECO:0007669"/>
    <property type="project" value="TreeGrafter"/>
</dbReference>
<dbReference type="PANTHER" id="PTHR14359">
    <property type="entry name" value="HOMO-OLIGOMERIC FLAVIN CONTAINING CYS DECARBOXYLASE FAMILY"/>
    <property type="match status" value="1"/>
</dbReference>
<evidence type="ECO:0000313" key="2">
    <source>
        <dbReference type="EMBL" id="PIW33935.1"/>
    </source>
</evidence>
<protein>
    <recommendedName>
        <fullName evidence="1">Flavoprotein domain-containing protein</fullName>
    </recommendedName>
</protein>
<dbReference type="SUPFAM" id="SSF52507">
    <property type="entry name" value="Homo-oligomeric flavin-containing Cys decarboxylases, HFCD"/>
    <property type="match status" value="1"/>
</dbReference>
<dbReference type="InterPro" id="IPR003382">
    <property type="entry name" value="Flavoprotein"/>
</dbReference>
<proteinExistence type="predicted"/>
<dbReference type="InterPro" id="IPR036551">
    <property type="entry name" value="Flavin_trans-like"/>
</dbReference>
<name>A0A2M7GZN4_9BACT</name>
<reference evidence="3" key="1">
    <citation type="submission" date="2017-09" db="EMBL/GenBank/DDBJ databases">
        <title>Depth-based differentiation of microbial function through sediment-hosted aquifers and enrichment of novel symbionts in the deep terrestrial subsurface.</title>
        <authorList>
            <person name="Probst A.J."/>
            <person name="Ladd B."/>
            <person name="Jarett J.K."/>
            <person name="Geller-Mcgrath D.E."/>
            <person name="Sieber C.M.K."/>
            <person name="Emerson J.B."/>
            <person name="Anantharaman K."/>
            <person name="Thomas B.C."/>
            <person name="Malmstrom R."/>
            <person name="Stieglmeier M."/>
            <person name="Klingl A."/>
            <person name="Woyke T."/>
            <person name="Ryan C.M."/>
            <person name="Banfield J.F."/>
        </authorList>
    </citation>
    <scope>NUCLEOTIDE SEQUENCE [LARGE SCALE GENOMIC DNA]</scope>
</reference>
<dbReference type="GO" id="GO:0015937">
    <property type="term" value="P:coenzyme A biosynthetic process"/>
    <property type="evidence" value="ECO:0007669"/>
    <property type="project" value="TreeGrafter"/>
</dbReference>
<feature type="domain" description="Flavoprotein" evidence="1">
    <location>
        <begin position="4"/>
        <end position="176"/>
    </location>
</feature>
<dbReference type="PANTHER" id="PTHR14359:SF6">
    <property type="entry name" value="PHOSPHOPANTOTHENOYLCYSTEINE DECARBOXYLASE"/>
    <property type="match status" value="1"/>
</dbReference>
<sequence length="178" mass="19775">MMKKKILLGVCGGIAAYKAADVIQKLKKKYEIKVVMTENSKRFITPLTLQTLSGNPVYSEMLVLPKEWEITHISLAKWADLLLIIPATANIIGKVASGIADDLLSTVMMATTSPVLFAPAMNKNMWKNLILQENVKRLKKIGYHFIEPILGILANGQIGVGHLAPVERIVEEVERRLK</sequence>
<dbReference type="Proteomes" id="UP000230025">
    <property type="component" value="Unassembled WGS sequence"/>
</dbReference>
<dbReference type="Pfam" id="PF02441">
    <property type="entry name" value="Flavoprotein"/>
    <property type="match status" value="1"/>
</dbReference>
<dbReference type="GO" id="GO:0071513">
    <property type="term" value="C:phosphopantothenoylcysteine decarboxylase complex"/>
    <property type="evidence" value="ECO:0007669"/>
    <property type="project" value="TreeGrafter"/>
</dbReference>
<dbReference type="GO" id="GO:0010181">
    <property type="term" value="F:FMN binding"/>
    <property type="evidence" value="ECO:0007669"/>
    <property type="project" value="TreeGrafter"/>
</dbReference>
<comment type="caution">
    <text evidence="2">The sequence shown here is derived from an EMBL/GenBank/DDBJ whole genome shotgun (WGS) entry which is preliminary data.</text>
</comment>
<evidence type="ECO:0000259" key="1">
    <source>
        <dbReference type="Pfam" id="PF02441"/>
    </source>
</evidence>
<dbReference type="EMBL" id="PFFY01000088">
    <property type="protein sequence ID" value="PIW33935.1"/>
    <property type="molecule type" value="Genomic_DNA"/>
</dbReference>
<gene>
    <name evidence="2" type="ORF">COW28_01945</name>
</gene>
<dbReference type="AlphaFoldDB" id="A0A2M7GZN4"/>
<evidence type="ECO:0000313" key="3">
    <source>
        <dbReference type="Proteomes" id="UP000230025"/>
    </source>
</evidence>
<organism evidence="2 3">
    <name type="scientific">bacterium (Candidatus Ratteibacteria) CG15_BIG_FIL_POST_REV_8_21_14_020_41_12</name>
    <dbReference type="NCBI Taxonomy" id="2014291"/>
    <lineage>
        <taxon>Bacteria</taxon>
        <taxon>Candidatus Ratteibacteria</taxon>
    </lineage>
</organism>
<dbReference type="Gene3D" id="3.40.50.1950">
    <property type="entry name" value="Flavin prenyltransferase-like"/>
    <property type="match status" value="1"/>
</dbReference>